<dbReference type="EMBL" id="BLAL01000206">
    <property type="protein sequence ID" value="GES91754.1"/>
    <property type="molecule type" value="Genomic_DNA"/>
</dbReference>
<proteinExistence type="predicted"/>
<dbReference type="AlphaFoldDB" id="A0A8H3LUZ0"/>
<dbReference type="Proteomes" id="UP000615446">
    <property type="component" value="Unassembled WGS sequence"/>
</dbReference>
<evidence type="ECO:0000313" key="2">
    <source>
        <dbReference type="Proteomes" id="UP000615446"/>
    </source>
</evidence>
<reference evidence="1" key="1">
    <citation type="submission" date="2019-10" db="EMBL/GenBank/DDBJ databases">
        <title>Conservation and host-specific expression of non-tandemly repeated heterogenous ribosome RNA gene in arbuscular mycorrhizal fungi.</title>
        <authorList>
            <person name="Maeda T."/>
            <person name="Kobayashi Y."/>
            <person name="Nakagawa T."/>
            <person name="Ezawa T."/>
            <person name="Yamaguchi K."/>
            <person name="Bino T."/>
            <person name="Nishimoto Y."/>
            <person name="Shigenobu S."/>
            <person name="Kawaguchi M."/>
        </authorList>
    </citation>
    <scope>NUCLEOTIDE SEQUENCE</scope>
    <source>
        <strain evidence="1">HR1</strain>
    </source>
</reference>
<gene>
    <name evidence="1" type="ORF">RCL2_001855600</name>
</gene>
<accession>A0A8H3LUZ0</accession>
<sequence length="105" mass="12538">MENKYKGFLLYRPVFSVCHATWIKDEEIMKLCNLFWNVNENFFVLFLLPISVLMRLNKTKLLPEKTSEEPQMVLSTCSYLRRVQRFLAALRFPSVLKNEAVFMIR</sequence>
<comment type="caution">
    <text evidence="1">The sequence shown here is derived from an EMBL/GenBank/DDBJ whole genome shotgun (WGS) entry which is preliminary data.</text>
</comment>
<evidence type="ECO:0000313" key="1">
    <source>
        <dbReference type="EMBL" id="GES91754.1"/>
    </source>
</evidence>
<protein>
    <submittedName>
        <fullName evidence="1">Uncharacterized protein</fullName>
    </submittedName>
</protein>
<name>A0A8H3LUZ0_9GLOM</name>
<organism evidence="1 2">
    <name type="scientific">Rhizophagus clarus</name>
    <dbReference type="NCBI Taxonomy" id="94130"/>
    <lineage>
        <taxon>Eukaryota</taxon>
        <taxon>Fungi</taxon>
        <taxon>Fungi incertae sedis</taxon>
        <taxon>Mucoromycota</taxon>
        <taxon>Glomeromycotina</taxon>
        <taxon>Glomeromycetes</taxon>
        <taxon>Glomerales</taxon>
        <taxon>Glomeraceae</taxon>
        <taxon>Rhizophagus</taxon>
    </lineage>
</organism>